<dbReference type="AlphaFoldDB" id="A0AAV4HWD1"/>
<dbReference type="EMBL" id="BMAT01005852">
    <property type="protein sequence ID" value="GFS00831.1"/>
    <property type="molecule type" value="Genomic_DNA"/>
</dbReference>
<dbReference type="Pfam" id="PF21788">
    <property type="entry name" value="TNP-like_GBD"/>
    <property type="match status" value="1"/>
</dbReference>
<dbReference type="InterPro" id="IPR048366">
    <property type="entry name" value="TNP-like_GBD"/>
</dbReference>
<accession>A0AAV4HWD1</accession>
<keyword evidence="3" id="KW-1185">Reference proteome</keyword>
<gene>
    <name evidence="2" type="ORF">ElyMa_002824300</name>
</gene>
<protein>
    <submittedName>
        <fullName evidence="2">Transposable element P transposase-like Protein</fullName>
    </submittedName>
</protein>
<sequence>MFDPPHLMKSLRNNFKRNGFKNGEHDISWNFIEKFYEMDSALPIRMAPKLTKRHITIPAFADLSVKLAMQALSHTVAAGIYTMVQLKALDPVASATADFIDYVDKLFNYFNSRNLYRKGPMAHPLSPSSGHVSFLQID</sequence>
<feature type="domain" description="Transposable element P transposase-like GTP-binding insertion" evidence="1">
    <location>
        <begin position="6"/>
        <end position="120"/>
    </location>
</feature>
<evidence type="ECO:0000313" key="2">
    <source>
        <dbReference type="EMBL" id="GFS00831.1"/>
    </source>
</evidence>
<name>A0AAV4HWD1_9GAST</name>
<evidence type="ECO:0000313" key="3">
    <source>
        <dbReference type="Proteomes" id="UP000762676"/>
    </source>
</evidence>
<comment type="caution">
    <text evidence="2">The sequence shown here is derived from an EMBL/GenBank/DDBJ whole genome shotgun (WGS) entry which is preliminary data.</text>
</comment>
<organism evidence="2 3">
    <name type="scientific">Elysia marginata</name>
    <dbReference type="NCBI Taxonomy" id="1093978"/>
    <lineage>
        <taxon>Eukaryota</taxon>
        <taxon>Metazoa</taxon>
        <taxon>Spiralia</taxon>
        <taxon>Lophotrochozoa</taxon>
        <taxon>Mollusca</taxon>
        <taxon>Gastropoda</taxon>
        <taxon>Heterobranchia</taxon>
        <taxon>Euthyneura</taxon>
        <taxon>Panpulmonata</taxon>
        <taxon>Sacoglossa</taxon>
        <taxon>Placobranchoidea</taxon>
        <taxon>Plakobranchidae</taxon>
        <taxon>Elysia</taxon>
    </lineage>
</organism>
<reference evidence="2 3" key="1">
    <citation type="journal article" date="2021" name="Elife">
        <title>Chloroplast acquisition without the gene transfer in kleptoplastic sea slugs, Plakobranchus ocellatus.</title>
        <authorList>
            <person name="Maeda T."/>
            <person name="Takahashi S."/>
            <person name="Yoshida T."/>
            <person name="Shimamura S."/>
            <person name="Takaki Y."/>
            <person name="Nagai Y."/>
            <person name="Toyoda A."/>
            <person name="Suzuki Y."/>
            <person name="Arimoto A."/>
            <person name="Ishii H."/>
            <person name="Satoh N."/>
            <person name="Nishiyama T."/>
            <person name="Hasebe M."/>
            <person name="Maruyama T."/>
            <person name="Minagawa J."/>
            <person name="Obokata J."/>
            <person name="Shigenobu S."/>
        </authorList>
    </citation>
    <scope>NUCLEOTIDE SEQUENCE [LARGE SCALE GENOMIC DNA]</scope>
</reference>
<evidence type="ECO:0000259" key="1">
    <source>
        <dbReference type="Pfam" id="PF21788"/>
    </source>
</evidence>
<dbReference type="Proteomes" id="UP000762676">
    <property type="component" value="Unassembled WGS sequence"/>
</dbReference>
<proteinExistence type="predicted"/>